<accession>A0A368FSZ6</accession>
<protein>
    <submittedName>
        <fullName evidence="1">Uncharacterized protein</fullName>
    </submittedName>
</protein>
<dbReference type="AlphaFoldDB" id="A0A368FSZ6"/>
<organism evidence="1 2">
    <name type="scientific">Ancylostoma caninum</name>
    <name type="common">Dog hookworm</name>
    <dbReference type="NCBI Taxonomy" id="29170"/>
    <lineage>
        <taxon>Eukaryota</taxon>
        <taxon>Metazoa</taxon>
        <taxon>Ecdysozoa</taxon>
        <taxon>Nematoda</taxon>
        <taxon>Chromadorea</taxon>
        <taxon>Rhabditida</taxon>
        <taxon>Rhabditina</taxon>
        <taxon>Rhabditomorpha</taxon>
        <taxon>Strongyloidea</taxon>
        <taxon>Ancylostomatidae</taxon>
        <taxon>Ancylostomatinae</taxon>
        <taxon>Ancylostoma</taxon>
    </lineage>
</organism>
<comment type="caution">
    <text evidence="1">The sequence shown here is derived from an EMBL/GenBank/DDBJ whole genome shotgun (WGS) entry which is preliminary data.</text>
</comment>
<evidence type="ECO:0000313" key="1">
    <source>
        <dbReference type="EMBL" id="RCN35344.1"/>
    </source>
</evidence>
<dbReference type="OrthoDB" id="5859672at2759"/>
<dbReference type="Proteomes" id="UP000252519">
    <property type="component" value="Unassembled WGS sequence"/>
</dbReference>
<sequence length="121" mass="14398">MVRDYSLLLFPKPKRVPAFRFEWVLAGYARPRETIGFHHHRIAKYDLSRDEAFYGDANLRERIFKGVSPISRFFNELSSPDQFIRKIWVLRRKPEREFPDYSAVSKNLLPFRHCPLVSADV</sequence>
<dbReference type="EMBL" id="JOJR01000674">
    <property type="protein sequence ID" value="RCN35344.1"/>
    <property type="molecule type" value="Genomic_DNA"/>
</dbReference>
<proteinExistence type="predicted"/>
<name>A0A368FSZ6_ANCCA</name>
<evidence type="ECO:0000313" key="2">
    <source>
        <dbReference type="Proteomes" id="UP000252519"/>
    </source>
</evidence>
<keyword evidence="2" id="KW-1185">Reference proteome</keyword>
<reference evidence="1 2" key="1">
    <citation type="submission" date="2014-10" db="EMBL/GenBank/DDBJ databases">
        <title>Draft genome of the hookworm Ancylostoma caninum.</title>
        <authorList>
            <person name="Mitreva M."/>
        </authorList>
    </citation>
    <scope>NUCLEOTIDE SEQUENCE [LARGE SCALE GENOMIC DNA]</scope>
    <source>
        <strain evidence="1 2">Baltimore</strain>
    </source>
</reference>
<gene>
    <name evidence="1" type="ORF">ANCCAN_18792</name>
</gene>